<protein>
    <recommendedName>
        <fullName evidence="3">Ribokinase</fullName>
        <ecNumber evidence="2">2.7.1.15</ecNumber>
    </recommendedName>
</protein>
<dbReference type="InterPro" id="IPR002173">
    <property type="entry name" value="Carboh/pur_kinase_PfkB_CS"/>
</dbReference>
<dbReference type="Gene3D" id="3.40.1190.20">
    <property type="match status" value="1"/>
</dbReference>
<keyword evidence="4" id="KW-0808">Transferase</keyword>
<dbReference type="PANTHER" id="PTHR10584:SF166">
    <property type="entry name" value="RIBOKINASE"/>
    <property type="match status" value="1"/>
</dbReference>
<dbReference type="GO" id="GO:0005524">
    <property type="term" value="F:ATP binding"/>
    <property type="evidence" value="ECO:0007669"/>
    <property type="project" value="UniProtKB-KW"/>
</dbReference>
<keyword evidence="10" id="KW-0630">Potassium</keyword>
<evidence type="ECO:0000256" key="3">
    <source>
        <dbReference type="ARBA" id="ARBA00016943"/>
    </source>
</evidence>
<evidence type="ECO:0000256" key="8">
    <source>
        <dbReference type="ARBA" id="ARBA00022840"/>
    </source>
</evidence>
<dbReference type="HAMAP" id="MF_01987">
    <property type="entry name" value="Ribokinase"/>
    <property type="match status" value="1"/>
</dbReference>
<proteinExistence type="inferred from homology"/>
<dbReference type="InterPro" id="IPR002139">
    <property type="entry name" value="Ribo/fructo_kinase"/>
</dbReference>
<dbReference type="EC" id="2.7.1.15" evidence="2"/>
<dbReference type="Pfam" id="PF00294">
    <property type="entry name" value="PfkB"/>
    <property type="match status" value="1"/>
</dbReference>
<dbReference type="PRINTS" id="PR00990">
    <property type="entry name" value="RIBOKINASE"/>
</dbReference>
<evidence type="ECO:0000256" key="11">
    <source>
        <dbReference type="ARBA" id="ARBA00023277"/>
    </source>
</evidence>
<reference evidence="13" key="1">
    <citation type="submission" date="2020-05" db="EMBL/GenBank/DDBJ databases">
        <authorList>
            <person name="Chiriac C."/>
            <person name="Salcher M."/>
            <person name="Ghai R."/>
            <person name="Kavagutti S V."/>
        </authorList>
    </citation>
    <scope>NUCLEOTIDE SEQUENCE</scope>
</reference>
<evidence type="ECO:0000313" key="13">
    <source>
        <dbReference type="EMBL" id="CAB4554193.1"/>
    </source>
</evidence>
<evidence type="ECO:0000256" key="1">
    <source>
        <dbReference type="ARBA" id="ARBA00010688"/>
    </source>
</evidence>
<dbReference type="SUPFAM" id="SSF53613">
    <property type="entry name" value="Ribokinase-like"/>
    <property type="match status" value="1"/>
</dbReference>
<dbReference type="AlphaFoldDB" id="A0A6J6CVB0"/>
<sequence length="303" mass="31340">MKIAVVGSYGVGMTMRFAKFPEAGETLMGGAFDAGPGGKGSNQAIGAARLGAEVSFLTAIGPDDFGLAARALWKEEGVDASSVITGSAHTMVGFILVDADGENRIIVAAGALDEINASHVEDFRSHIAASDVLVISMELAFSAVLAALKVGREEGASIILNPAPATQLPDQAWSMFDYITPNRTEAPVLLGLPADHGLTPEELVAKMRTKTNAKIIMTLGSQGCLVDDGSQVFAVPAFGTDKVVDTTGAGDSFTSAFAVAIGEGRELHEAIRFAAASGAHSVGIAGVIDSLPRREDIERKLAQ</sequence>
<keyword evidence="8" id="KW-0067">ATP-binding</keyword>
<evidence type="ECO:0000256" key="2">
    <source>
        <dbReference type="ARBA" id="ARBA00012035"/>
    </source>
</evidence>
<dbReference type="GO" id="GO:0046872">
    <property type="term" value="F:metal ion binding"/>
    <property type="evidence" value="ECO:0007669"/>
    <property type="project" value="UniProtKB-KW"/>
</dbReference>
<evidence type="ECO:0000256" key="6">
    <source>
        <dbReference type="ARBA" id="ARBA00022741"/>
    </source>
</evidence>
<dbReference type="PANTHER" id="PTHR10584">
    <property type="entry name" value="SUGAR KINASE"/>
    <property type="match status" value="1"/>
</dbReference>
<dbReference type="InterPro" id="IPR029056">
    <property type="entry name" value="Ribokinase-like"/>
</dbReference>
<keyword evidence="7" id="KW-0418">Kinase</keyword>
<dbReference type="EMBL" id="CAEZSV010000102">
    <property type="protein sequence ID" value="CAB4554193.1"/>
    <property type="molecule type" value="Genomic_DNA"/>
</dbReference>
<organism evidence="13">
    <name type="scientific">freshwater metagenome</name>
    <dbReference type="NCBI Taxonomy" id="449393"/>
    <lineage>
        <taxon>unclassified sequences</taxon>
        <taxon>metagenomes</taxon>
        <taxon>ecological metagenomes</taxon>
    </lineage>
</organism>
<evidence type="ECO:0000256" key="4">
    <source>
        <dbReference type="ARBA" id="ARBA00022679"/>
    </source>
</evidence>
<name>A0A6J6CVB0_9ZZZZ</name>
<keyword evidence="11" id="KW-0119">Carbohydrate metabolism</keyword>
<dbReference type="InterPro" id="IPR011877">
    <property type="entry name" value="Ribokinase"/>
</dbReference>
<evidence type="ECO:0000256" key="10">
    <source>
        <dbReference type="ARBA" id="ARBA00022958"/>
    </source>
</evidence>
<gene>
    <name evidence="13" type="ORF">UFOPK1506_00646</name>
</gene>
<dbReference type="GO" id="GO:0005829">
    <property type="term" value="C:cytosol"/>
    <property type="evidence" value="ECO:0007669"/>
    <property type="project" value="TreeGrafter"/>
</dbReference>
<keyword evidence="5" id="KW-0479">Metal-binding</keyword>
<dbReference type="GO" id="GO:0004747">
    <property type="term" value="F:ribokinase activity"/>
    <property type="evidence" value="ECO:0007669"/>
    <property type="project" value="UniProtKB-EC"/>
</dbReference>
<dbReference type="InterPro" id="IPR011611">
    <property type="entry name" value="PfkB_dom"/>
</dbReference>
<comment type="similarity">
    <text evidence="1">Belongs to the carbohydrate kinase PfkB family.</text>
</comment>
<dbReference type="PROSITE" id="PS00584">
    <property type="entry name" value="PFKB_KINASES_2"/>
    <property type="match status" value="1"/>
</dbReference>
<accession>A0A6J6CVB0</accession>
<dbReference type="GO" id="GO:0006014">
    <property type="term" value="P:D-ribose metabolic process"/>
    <property type="evidence" value="ECO:0007669"/>
    <property type="project" value="InterPro"/>
</dbReference>
<evidence type="ECO:0000256" key="9">
    <source>
        <dbReference type="ARBA" id="ARBA00022842"/>
    </source>
</evidence>
<evidence type="ECO:0000259" key="12">
    <source>
        <dbReference type="Pfam" id="PF00294"/>
    </source>
</evidence>
<evidence type="ECO:0000256" key="7">
    <source>
        <dbReference type="ARBA" id="ARBA00022777"/>
    </source>
</evidence>
<feature type="domain" description="Carbohydrate kinase PfkB" evidence="12">
    <location>
        <begin position="13"/>
        <end position="292"/>
    </location>
</feature>
<keyword evidence="9" id="KW-0460">Magnesium</keyword>
<dbReference type="CDD" id="cd01174">
    <property type="entry name" value="ribokinase"/>
    <property type="match status" value="1"/>
</dbReference>
<evidence type="ECO:0000256" key="5">
    <source>
        <dbReference type="ARBA" id="ARBA00022723"/>
    </source>
</evidence>
<keyword evidence="6" id="KW-0547">Nucleotide-binding</keyword>